<evidence type="ECO:0000313" key="3">
    <source>
        <dbReference type="EMBL" id="CAB5017236.1"/>
    </source>
</evidence>
<proteinExistence type="predicted"/>
<keyword evidence="2" id="KW-0472">Membrane</keyword>
<dbReference type="AlphaFoldDB" id="A0A6J7QJL7"/>
<evidence type="ECO:0000256" key="2">
    <source>
        <dbReference type="SAM" id="Phobius"/>
    </source>
</evidence>
<reference evidence="3" key="1">
    <citation type="submission" date="2020-05" db="EMBL/GenBank/DDBJ databases">
        <authorList>
            <person name="Chiriac C."/>
            <person name="Salcher M."/>
            <person name="Ghai R."/>
            <person name="Kavagutti S V."/>
        </authorList>
    </citation>
    <scope>NUCLEOTIDE SEQUENCE</scope>
</reference>
<feature type="transmembrane region" description="Helical" evidence="2">
    <location>
        <begin position="88"/>
        <end position="110"/>
    </location>
</feature>
<organism evidence="3">
    <name type="scientific">freshwater metagenome</name>
    <dbReference type="NCBI Taxonomy" id="449393"/>
    <lineage>
        <taxon>unclassified sequences</taxon>
        <taxon>metagenomes</taxon>
        <taxon>ecological metagenomes</taxon>
    </lineage>
</organism>
<dbReference type="EMBL" id="CAFBPQ010000008">
    <property type="protein sequence ID" value="CAB5017236.1"/>
    <property type="molecule type" value="Genomic_DNA"/>
</dbReference>
<name>A0A6J7QJL7_9ZZZZ</name>
<dbReference type="InterPro" id="IPR021215">
    <property type="entry name" value="DUF2752"/>
</dbReference>
<feature type="region of interest" description="Disordered" evidence="1">
    <location>
        <begin position="1"/>
        <end position="21"/>
    </location>
</feature>
<dbReference type="Pfam" id="PF10825">
    <property type="entry name" value="DUF2752"/>
    <property type="match status" value="1"/>
</dbReference>
<evidence type="ECO:0000256" key="1">
    <source>
        <dbReference type="SAM" id="MobiDB-lite"/>
    </source>
</evidence>
<feature type="transmembrane region" description="Helical" evidence="2">
    <location>
        <begin position="117"/>
        <end position="137"/>
    </location>
</feature>
<sequence length="145" mass="15933">MTAETHDHLDTSENTAPDRAKVPYRARTVTMRARELRVMGAGMLAVAAVRPLIPIETGPPCPLRLITGIPCPLCGMTRGVTAVVHGDFAYALLMNPAAYLAVAVALLLIVQWRVKRFVIPLWIITGVLGVMWIWQIYKFATGKPL</sequence>
<protein>
    <submittedName>
        <fullName evidence="3">Unannotated protein</fullName>
    </submittedName>
</protein>
<accession>A0A6J7QJL7</accession>
<keyword evidence="2" id="KW-0812">Transmembrane</keyword>
<gene>
    <name evidence="3" type="ORF">UFOPK4121_00428</name>
</gene>
<keyword evidence="2" id="KW-1133">Transmembrane helix</keyword>